<dbReference type="Gene3D" id="3.40.50.150">
    <property type="entry name" value="Vaccinia Virus protein VP39"/>
    <property type="match status" value="1"/>
</dbReference>
<protein>
    <submittedName>
        <fullName evidence="3">Methyltransferase</fullName>
    </submittedName>
</protein>
<sequence>MCIYNTAHQQCPPTNHITAIASSPSRPPAPAEPDFGLDSPLGLLSSLAAAPLYLHATLRGKPKAWDDILGALPTPLLLRPTLDVGCGRGIVLLKTARRKKNLASSSSSSSPPPPPAVAPAYGIDIFRTADQTGNTPRATYKNAAAMDVLDLTVLHTASFTETFPFADGVFGLVTASLSIHNAQREGRVFAVKEMARVCAPGGRVIIVDLYGYFKQHRRALEESGMRDIRVSLLGFGMIYGILPCQLLTAIKP</sequence>
<feature type="domain" description="Methyltransferase type 11" evidence="2">
    <location>
        <begin position="145"/>
        <end position="206"/>
    </location>
</feature>
<dbReference type="eggNOG" id="ENOG502T52K">
    <property type="taxonomic scope" value="Eukaryota"/>
</dbReference>
<name>A0A0A1UPA9_9HYPO</name>
<dbReference type="InterPro" id="IPR029063">
    <property type="entry name" value="SAM-dependent_MTases_sf"/>
</dbReference>
<keyword evidence="3" id="KW-0489">Methyltransferase</keyword>
<accession>A0A0A1UPA9</accession>
<dbReference type="AlphaFoldDB" id="A0A0A1UPA9"/>
<comment type="caution">
    <text evidence="3">The sequence shown here is derived from an EMBL/GenBank/DDBJ whole genome shotgun (WGS) entry which is preliminary data.</text>
</comment>
<dbReference type="SUPFAM" id="SSF53335">
    <property type="entry name" value="S-adenosyl-L-methionine-dependent methyltransferases"/>
    <property type="match status" value="1"/>
</dbReference>
<dbReference type="GO" id="GO:0032259">
    <property type="term" value="P:methylation"/>
    <property type="evidence" value="ECO:0007669"/>
    <property type="project" value="UniProtKB-KW"/>
</dbReference>
<proteinExistence type="predicted"/>
<dbReference type="PANTHER" id="PTHR45277">
    <property type="entry name" value="EXPRESSED PROTEIN"/>
    <property type="match status" value="1"/>
</dbReference>
<dbReference type="InterPro" id="IPR013216">
    <property type="entry name" value="Methyltransf_11"/>
</dbReference>
<evidence type="ECO:0000313" key="3">
    <source>
        <dbReference type="EMBL" id="EXU96487.1"/>
    </source>
</evidence>
<evidence type="ECO:0000259" key="2">
    <source>
        <dbReference type="Pfam" id="PF08241"/>
    </source>
</evidence>
<dbReference type="HOGENOM" id="CLU_076542_0_0_1"/>
<evidence type="ECO:0000313" key="4">
    <source>
        <dbReference type="Proteomes" id="UP000030151"/>
    </source>
</evidence>
<feature type="transmembrane region" description="Helical" evidence="1">
    <location>
        <begin position="230"/>
        <end position="250"/>
    </location>
</feature>
<dbReference type="PANTHER" id="PTHR45277:SF1">
    <property type="entry name" value="EXPRESSED PROTEIN"/>
    <property type="match status" value="1"/>
</dbReference>
<dbReference type="Proteomes" id="UP000030151">
    <property type="component" value="Unassembled WGS sequence"/>
</dbReference>
<dbReference type="Pfam" id="PF08241">
    <property type="entry name" value="Methyltransf_11"/>
    <property type="match status" value="1"/>
</dbReference>
<keyword evidence="3" id="KW-0808">Transferase</keyword>
<organism evidence="3 4">
    <name type="scientific">Metarhizium robertsii</name>
    <dbReference type="NCBI Taxonomy" id="568076"/>
    <lineage>
        <taxon>Eukaryota</taxon>
        <taxon>Fungi</taxon>
        <taxon>Dikarya</taxon>
        <taxon>Ascomycota</taxon>
        <taxon>Pezizomycotina</taxon>
        <taxon>Sordariomycetes</taxon>
        <taxon>Hypocreomycetidae</taxon>
        <taxon>Hypocreales</taxon>
        <taxon>Clavicipitaceae</taxon>
        <taxon>Metarhizium</taxon>
    </lineage>
</organism>
<evidence type="ECO:0000256" key="1">
    <source>
        <dbReference type="SAM" id="Phobius"/>
    </source>
</evidence>
<dbReference type="GO" id="GO:0008757">
    <property type="term" value="F:S-adenosylmethionine-dependent methyltransferase activity"/>
    <property type="evidence" value="ECO:0007669"/>
    <property type="project" value="InterPro"/>
</dbReference>
<gene>
    <name evidence="3" type="ORF">X797_010448</name>
</gene>
<reference evidence="3 4" key="1">
    <citation type="submission" date="2014-02" db="EMBL/GenBank/DDBJ databases">
        <title>The genome sequence of the entomopathogenic fungus Metarhizium robertsii ARSEF 2575.</title>
        <authorList>
            <person name="Giuliano Garisto Donzelli B."/>
            <person name="Roe B.A."/>
            <person name="Macmil S.L."/>
            <person name="Krasnoff S.B."/>
            <person name="Gibson D.M."/>
        </authorList>
    </citation>
    <scope>NUCLEOTIDE SEQUENCE [LARGE SCALE GENOMIC DNA]</scope>
    <source>
        <strain evidence="3 4">ARSEF 2575</strain>
    </source>
</reference>
<keyword evidence="1" id="KW-0472">Membrane</keyword>
<dbReference type="EMBL" id="JELW01000049">
    <property type="protein sequence ID" value="EXU96487.1"/>
    <property type="molecule type" value="Genomic_DNA"/>
</dbReference>
<keyword evidence="1" id="KW-0812">Transmembrane</keyword>
<keyword evidence="1" id="KW-1133">Transmembrane helix</keyword>